<dbReference type="AlphaFoldDB" id="R9CLV0"/>
<proteinExistence type="predicted"/>
<keyword evidence="2" id="KW-1185">Reference proteome</keyword>
<dbReference type="PATRIC" id="fig|1202534.3.peg.132"/>
<evidence type="ECO:0008006" key="3">
    <source>
        <dbReference type="Google" id="ProtNLM"/>
    </source>
</evidence>
<accession>R9CLV0</accession>
<evidence type="ECO:0000313" key="2">
    <source>
        <dbReference type="Proteomes" id="UP000013988"/>
    </source>
</evidence>
<organism evidence="1 2">
    <name type="scientific">Clostridium sartagoforme AAU1</name>
    <dbReference type="NCBI Taxonomy" id="1202534"/>
    <lineage>
        <taxon>Bacteria</taxon>
        <taxon>Bacillati</taxon>
        <taxon>Bacillota</taxon>
        <taxon>Clostridia</taxon>
        <taxon>Eubacteriales</taxon>
        <taxon>Clostridiaceae</taxon>
        <taxon>Clostridium</taxon>
    </lineage>
</organism>
<gene>
    <name evidence="1" type="ORF">A500_00660</name>
</gene>
<dbReference type="PROSITE" id="PS51257">
    <property type="entry name" value="PROKAR_LIPOPROTEIN"/>
    <property type="match status" value="1"/>
</dbReference>
<dbReference type="EMBL" id="ASRV01000011">
    <property type="protein sequence ID" value="EOR28161.1"/>
    <property type="molecule type" value="Genomic_DNA"/>
</dbReference>
<comment type="caution">
    <text evidence="1">The sequence shown here is derived from an EMBL/GenBank/DDBJ whole genome shotgun (WGS) entry which is preliminary data.</text>
</comment>
<protein>
    <recommendedName>
        <fullName evidence="3">Lipoprotein</fullName>
    </recommendedName>
</protein>
<dbReference type="Proteomes" id="UP000013988">
    <property type="component" value="Unassembled WGS sequence"/>
</dbReference>
<sequence length="125" mass="14456">MRRNLRLTIIVVMIFFIMTGCIVRNQSSAHNTIEQGSKIKDTYIYNVEDNFKGMKLEINLTLTKGNVKFELKDPNGDIQWSEEVTSDKPLKEIKSFDKIVGDWTLTFESIDNSGEGEFDLQFNRL</sequence>
<name>R9CLV0_9CLOT</name>
<dbReference type="OrthoDB" id="3035429at2"/>
<dbReference type="RefSeq" id="WP_016205665.1">
    <property type="nucleotide sequence ID" value="NZ_ASRV01000011.1"/>
</dbReference>
<reference evidence="1 2" key="1">
    <citation type="submission" date="2013-03" db="EMBL/GenBank/DDBJ databases">
        <title>Whole genome shotgun sequencing of Clostridium sartagoforme AAU1.</title>
        <authorList>
            <person name="Joshi C.G."/>
            <person name="Duggirala S.M."/>
            <person name="Nathani N.M."/>
            <person name="Bhatt V.D."/>
            <person name="Patel A.K."/>
            <person name="Pandya P.R."/>
            <person name="KaPatel J.A."/>
        </authorList>
    </citation>
    <scope>NUCLEOTIDE SEQUENCE [LARGE SCALE GENOMIC DNA]</scope>
    <source>
        <strain evidence="1 2">AAU1</strain>
    </source>
</reference>
<evidence type="ECO:0000313" key="1">
    <source>
        <dbReference type="EMBL" id="EOR28161.1"/>
    </source>
</evidence>